<accession>A0AC35TG12</accession>
<evidence type="ECO:0000313" key="1">
    <source>
        <dbReference type="Proteomes" id="UP000095286"/>
    </source>
</evidence>
<proteinExistence type="predicted"/>
<dbReference type="WBParaSite" id="RSKR_0000012300.1">
    <property type="protein sequence ID" value="RSKR_0000012300.1"/>
    <property type="gene ID" value="RSKR_0000012300"/>
</dbReference>
<organism evidence="1 2">
    <name type="scientific">Rhabditophanes sp. KR3021</name>
    <dbReference type="NCBI Taxonomy" id="114890"/>
    <lineage>
        <taxon>Eukaryota</taxon>
        <taxon>Metazoa</taxon>
        <taxon>Ecdysozoa</taxon>
        <taxon>Nematoda</taxon>
        <taxon>Chromadorea</taxon>
        <taxon>Rhabditida</taxon>
        <taxon>Tylenchina</taxon>
        <taxon>Panagrolaimomorpha</taxon>
        <taxon>Strongyloidoidea</taxon>
        <taxon>Alloionematidae</taxon>
        <taxon>Rhabditophanes</taxon>
    </lineage>
</organism>
<dbReference type="Proteomes" id="UP000095286">
    <property type="component" value="Unplaced"/>
</dbReference>
<protein>
    <submittedName>
        <fullName evidence="2">WSN domain-containing protein</fullName>
    </submittedName>
</protein>
<sequence length="526" mass="60135">MPVPDKPSDVDKSADDKRNEDKKLEETLAETLEEKSCPSKDIKKEKGNTPSVVKKKEKTVPLHINTDSQNILPAWVGGNSPARFVSTEDLMTMNSTIERMMIAHEIAIDPDFSIAKLIAPANELEKTISDSLHRAFWDILKEAAEKNSGDEANDYKQQMLDLLKELKKSTLTIVPKTSTGVISEIRNVLDDDILRNQSEEGIIDYKDLLTKTVNLLSKLCASDRDHIVVDILKEPVLLKQFEETFQLLKLMKIDYENYSLSKNKKLFLENSSIYEYEQFKQLLAVDKNAATYTNKWLKKVFDNSEYAVLATLDNSAVSEIITQAYMHLLTHYNDPEFPETFPETFKFDQIRVEALSLDYHRLVIILTAIFITSNLSGKEIAESKDFKKELKKNLLILLEDLSLINLPQKLENIFLQCEAEIKKTASSFSQYNWSEAQKNELKTQIMSIENPQNAVRKIATTRINSFIQNLISERINTNNRVPIGLSVIYDELVTLIKSFVHLTTHNRKTYGTLYGKYIEKIASAYS</sequence>
<evidence type="ECO:0000313" key="2">
    <source>
        <dbReference type="WBParaSite" id="RSKR_0000012300.1"/>
    </source>
</evidence>
<name>A0AC35TG12_9BILA</name>
<reference evidence="2" key="1">
    <citation type="submission" date="2016-11" db="UniProtKB">
        <authorList>
            <consortium name="WormBaseParasite"/>
        </authorList>
    </citation>
    <scope>IDENTIFICATION</scope>
    <source>
        <strain evidence="2">KR3021</strain>
    </source>
</reference>